<keyword evidence="4" id="KW-1185">Reference proteome</keyword>
<dbReference type="PROSITE" id="PS00061">
    <property type="entry name" value="ADH_SHORT"/>
    <property type="match status" value="1"/>
</dbReference>
<dbReference type="PANTHER" id="PTHR45267:SF2">
    <property type="entry name" value="NADPH-DEPENDENT PTERIN ALDEHYDE REDUCTASE"/>
    <property type="match status" value="1"/>
</dbReference>
<sequence>MRLSGFYKKYLHAFGIPVEWSCRCDRNSRGSDDDPRALLASVLATSREREVVVITGVSYGLGLAMVKWFNANGHTVIGCARSHDKIEKINEEFASGKEKRQFYVVDISNDEAVKQWSQQVMLDFGAPSLLINNSGVTNKNANFWEVPTEEFNKVVDINIKGTANVLRHFLPSMIEAKRKGVIVNFTSGWGRCVAPEVAPYCTTKWALEGLSKALAEELPEYLTCVPLNPGVINTPMLQTNFGRQGASMFGNPEQWAKGACPYLLSINHSMNGESLTCG</sequence>
<dbReference type="InParanoid" id="A7RMI6"/>
<gene>
    <name evidence="3" type="ORF">NEMVEDRAFT_v1g199297</name>
</gene>
<keyword evidence="1" id="KW-0560">Oxidoreductase</keyword>
<dbReference type="InterPro" id="IPR053241">
    <property type="entry name" value="NADPH_pterin_aldehyde_rdct"/>
</dbReference>
<dbReference type="InterPro" id="IPR002347">
    <property type="entry name" value="SDR_fam"/>
</dbReference>
<dbReference type="KEGG" id="nve:5519509"/>
<dbReference type="GO" id="GO:0005829">
    <property type="term" value="C:cytosol"/>
    <property type="evidence" value="ECO:0000318"/>
    <property type="project" value="GO_Central"/>
</dbReference>
<dbReference type="CDD" id="cd05233">
    <property type="entry name" value="SDR_c"/>
    <property type="match status" value="1"/>
</dbReference>
<proteinExistence type="inferred from homology"/>
<dbReference type="Proteomes" id="UP000001593">
    <property type="component" value="Unassembled WGS sequence"/>
</dbReference>
<dbReference type="OMA" id="DTGMIPE"/>
<dbReference type="FunFam" id="3.40.50.720:FF:000434">
    <property type="entry name" value="NADPH-dependent pterin aldehyde reductase"/>
    <property type="match status" value="1"/>
</dbReference>
<dbReference type="InterPro" id="IPR020904">
    <property type="entry name" value="Sc_DH/Rdtase_CS"/>
</dbReference>
<dbReference type="Pfam" id="PF00106">
    <property type="entry name" value="adh_short"/>
    <property type="match status" value="1"/>
</dbReference>
<comment type="similarity">
    <text evidence="2">Belongs to the short-chain dehydrogenases/reductases (SDR) family.</text>
</comment>
<evidence type="ECO:0000313" key="3">
    <source>
        <dbReference type="EMBL" id="EDO47276.1"/>
    </source>
</evidence>
<evidence type="ECO:0000256" key="2">
    <source>
        <dbReference type="RuleBase" id="RU000363"/>
    </source>
</evidence>
<evidence type="ECO:0000313" key="4">
    <source>
        <dbReference type="Proteomes" id="UP000001593"/>
    </source>
</evidence>
<dbReference type="SUPFAM" id="SSF51735">
    <property type="entry name" value="NAD(P)-binding Rossmann-fold domains"/>
    <property type="match status" value="1"/>
</dbReference>
<evidence type="ECO:0000256" key="1">
    <source>
        <dbReference type="ARBA" id="ARBA00023002"/>
    </source>
</evidence>
<dbReference type="GO" id="GO:0016616">
    <property type="term" value="F:oxidoreductase activity, acting on the CH-OH group of donors, NAD or NADP as acceptor"/>
    <property type="evidence" value="ECO:0000318"/>
    <property type="project" value="GO_Central"/>
</dbReference>
<dbReference type="eggNOG" id="KOG0725">
    <property type="taxonomic scope" value="Eukaryota"/>
</dbReference>
<dbReference type="PANTHER" id="PTHR45267">
    <property type="match status" value="1"/>
</dbReference>
<dbReference type="PhylomeDB" id="A7RMI6"/>
<reference evidence="3 4" key="1">
    <citation type="journal article" date="2007" name="Science">
        <title>Sea anemone genome reveals ancestral eumetazoan gene repertoire and genomic organization.</title>
        <authorList>
            <person name="Putnam N.H."/>
            <person name="Srivastava M."/>
            <person name="Hellsten U."/>
            <person name="Dirks B."/>
            <person name="Chapman J."/>
            <person name="Salamov A."/>
            <person name="Terry A."/>
            <person name="Shapiro H."/>
            <person name="Lindquist E."/>
            <person name="Kapitonov V.V."/>
            <person name="Jurka J."/>
            <person name="Genikhovich G."/>
            <person name="Grigoriev I.V."/>
            <person name="Lucas S.M."/>
            <person name="Steele R.E."/>
            <person name="Finnerty J.R."/>
            <person name="Technau U."/>
            <person name="Martindale M.Q."/>
            <person name="Rokhsar D.S."/>
        </authorList>
    </citation>
    <scope>NUCLEOTIDE SEQUENCE [LARGE SCALE GENOMIC DNA]</scope>
    <source>
        <strain evidence="4">CH2 X CH6</strain>
    </source>
</reference>
<accession>A7RMI6</accession>
<dbReference type="InterPro" id="IPR036291">
    <property type="entry name" value="NAD(P)-bd_dom_sf"/>
</dbReference>
<name>A7RMI6_NEMVE</name>
<dbReference type="Gene3D" id="3.40.50.720">
    <property type="entry name" value="NAD(P)-binding Rossmann-like Domain"/>
    <property type="match status" value="1"/>
</dbReference>
<dbReference type="STRING" id="45351.A7RMI6"/>
<organism evidence="3 4">
    <name type="scientific">Nematostella vectensis</name>
    <name type="common">Starlet sea anemone</name>
    <dbReference type="NCBI Taxonomy" id="45351"/>
    <lineage>
        <taxon>Eukaryota</taxon>
        <taxon>Metazoa</taxon>
        <taxon>Cnidaria</taxon>
        <taxon>Anthozoa</taxon>
        <taxon>Hexacorallia</taxon>
        <taxon>Actiniaria</taxon>
        <taxon>Edwardsiidae</taxon>
        <taxon>Nematostella</taxon>
    </lineage>
</organism>
<dbReference type="EMBL" id="DS469520">
    <property type="protein sequence ID" value="EDO47276.1"/>
    <property type="molecule type" value="Genomic_DNA"/>
</dbReference>
<protein>
    <submittedName>
        <fullName evidence="3">Uncharacterized protein</fullName>
    </submittedName>
</protein>
<dbReference type="PRINTS" id="PR00080">
    <property type="entry name" value="SDRFAMILY"/>
</dbReference>
<dbReference type="PRINTS" id="PR00081">
    <property type="entry name" value="GDHRDH"/>
</dbReference>
<dbReference type="AlphaFoldDB" id="A7RMI6"/>
<dbReference type="HOGENOM" id="CLU_010194_2_10_1"/>